<evidence type="ECO:0000313" key="4">
    <source>
        <dbReference type="Proteomes" id="UP000042394"/>
    </source>
</evidence>
<dbReference type="Proteomes" id="UP000042394">
    <property type="component" value="Unassembled WGS sequence"/>
</dbReference>
<dbReference type="AlphaFoldDB" id="A0A655E383"/>
<name>A0A655E383_SALET</name>
<sequence length="143" mass="16593">MPGANILARVLCRDQRFRQAHDIAQTEIKPLSGDRMQRLRRIADHDSPVSKHFRRRSQSKRIRAALTRLSNSPQPPAERGLQRMTKLRIGPAQHLIALVERVTPNQRTSAMRHRQHRQRAIGGKTFKGASLMRDSGRDIRYYR</sequence>
<dbReference type="EMBL" id="CQPD01000053">
    <property type="protein sequence ID" value="CNV01400.1"/>
    <property type="molecule type" value="Genomic_DNA"/>
</dbReference>
<protein>
    <submittedName>
        <fullName evidence="1">Uncharacterized protein</fullName>
    </submittedName>
</protein>
<evidence type="ECO:0000313" key="2">
    <source>
        <dbReference type="EMBL" id="CNV29064.1"/>
    </source>
</evidence>
<evidence type="ECO:0000313" key="3">
    <source>
        <dbReference type="Proteomes" id="UP000039541"/>
    </source>
</evidence>
<proteinExistence type="predicted"/>
<evidence type="ECO:0000313" key="1">
    <source>
        <dbReference type="EMBL" id="CNV01400.1"/>
    </source>
</evidence>
<dbReference type="Proteomes" id="UP000039541">
    <property type="component" value="Unassembled WGS sequence"/>
</dbReference>
<organism evidence="1 4">
    <name type="scientific">Salmonella enterica subsp. enterica serovar Bovismorbificans</name>
    <dbReference type="NCBI Taxonomy" id="58097"/>
    <lineage>
        <taxon>Bacteria</taxon>
        <taxon>Pseudomonadati</taxon>
        <taxon>Pseudomonadota</taxon>
        <taxon>Gammaproteobacteria</taxon>
        <taxon>Enterobacterales</taxon>
        <taxon>Enterobacteriaceae</taxon>
        <taxon>Salmonella</taxon>
    </lineage>
</organism>
<accession>A0A655E383</accession>
<dbReference type="EMBL" id="CQPC01000126">
    <property type="protein sequence ID" value="CNV29064.1"/>
    <property type="molecule type" value="Genomic_DNA"/>
</dbReference>
<reference evidence="3 4" key="1">
    <citation type="submission" date="2015-03" db="EMBL/GenBank/DDBJ databases">
        <authorList>
            <consortium name="Pathogen Informatics"/>
        </authorList>
    </citation>
    <scope>NUCLEOTIDE SEQUENCE [LARGE SCALE GENOMIC DNA]</scope>
    <source>
        <strain evidence="2 3">3476</strain>
        <strain evidence="1 4">D4891</strain>
    </source>
</reference>
<gene>
    <name evidence="2" type="ORF">ERS008202_04875</name>
    <name evidence="1" type="ORF">ERS008207_04052</name>
</gene>